<dbReference type="Pfam" id="PF00535">
    <property type="entry name" value="Glycos_transf_2"/>
    <property type="match status" value="1"/>
</dbReference>
<keyword evidence="2" id="KW-0808">Transferase</keyword>
<feature type="domain" description="Glycosyltransferase 2-like" evidence="3">
    <location>
        <begin position="5"/>
        <end position="143"/>
    </location>
</feature>
<dbReference type="PANTHER" id="PTHR22916">
    <property type="entry name" value="GLYCOSYLTRANSFERASE"/>
    <property type="match status" value="1"/>
</dbReference>
<dbReference type="Gene3D" id="3.90.550.10">
    <property type="entry name" value="Spore Coat Polysaccharide Biosynthesis Protein SpsA, Chain A"/>
    <property type="match status" value="1"/>
</dbReference>
<evidence type="ECO:0000256" key="1">
    <source>
        <dbReference type="ARBA" id="ARBA00022676"/>
    </source>
</evidence>
<reference evidence="4" key="1">
    <citation type="submission" date="2017-11" db="EMBL/GenBank/DDBJ databases">
        <title>Complete Genome Sequence from Moraxella oslensis YHS isolated from human skin.</title>
        <authorList>
            <person name="Lee K."/>
            <person name="Lim J.Y."/>
            <person name="Hwang I."/>
        </authorList>
    </citation>
    <scope>NUCLEOTIDE SEQUENCE</scope>
    <source>
        <strain evidence="4">YHS</strain>
    </source>
</reference>
<gene>
    <name evidence="4" type="ORF">YHS_06210</name>
</gene>
<protein>
    <recommendedName>
        <fullName evidence="3">Glycosyltransferase 2-like domain-containing protein</fullName>
    </recommendedName>
</protein>
<dbReference type="GO" id="GO:0016758">
    <property type="term" value="F:hexosyltransferase activity"/>
    <property type="evidence" value="ECO:0007669"/>
    <property type="project" value="UniProtKB-ARBA"/>
</dbReference>
<name>A0AAD0ADW6_FAUOS</name>
<dbReference type="SUPFAM" id="SSF53448">
    <property type="entry name" value="Nucleotide-diphospho-sugar transferases"/>
    <property type="match status" value="1"/>
</dbReference>
<evidence type="ECO:0000313" key="4">
    <source>
        <dbReference type="EMBL" id="ATQ83455.1"/>
    </source>
</evidence>
<keyword evidence="1" id="KW-0328">Glycosyltransferase</keyword>
<organism evidence="4">
    <name type="scientific">Faucicola osloensis</name>
    <name type="common">Moraxella osloensis</name>
    <dbReference type="NCBI Taxonomy" id="34062"/>
    <lineage>
        <taxon>Bacteria</taxon>
        <taxon>Pseudomonadati</taxon>
        <taxon>Pseudomonadota</taxon>
        <taxon>Gammaproteobacteria</taxon>
        <taxon>Moraxellales</taxon>
        <taxon>Moraxellaceae</taxon>
        <taxon>Faucicola</taxon>
    </lineage>
</organism>
<evidence type="ECO:0000259" key="3">
    <source>
        <dbReference type="Pfam" id="PF00535"/>
    </source>
</evidence>
<sequence length="323" mass="37338">MIEISLIIPVYNVSKYILSCLDAVRDNLIDKQKIEIVIVNDGSTDNSLELITGYLETNHFTRQHGYNIEVINQQNQGVSIARNVAISKAKGRYLAFLDSDDLFLNNHFFSDILAVINEYQPDIIQFSALRVDDAKNTSKFLKPLPYNGFYELNDEIWQYLCNQSAWFPWLRVIKSSLFNGIEFPPNKNYEDALTIPYVCLKATNIYFLPKEYIGYRVNPNSITQKGGSQTIEDIGDAARKLLPYIKDKKQLNAAFASLAHIYIDLTYRTEGFTTAKSRWQRLKSEAVKYNFDKKFVQNKGNRLFIELGVYFFVLLKLRQTIKN</sequence>
<dbReference type="InterPro" id="IPR029044">
    <property type="entry name" value="Nucleotide-diphossugar_trans"/>
</dbReference>
<dbReference type="CDD" id="cd00761">
    <property type="entry name" value="Glyco_tranf_GTA_type"/>
    <property type="match status" value="1"/>
</dbReference>
<dbReference type="EMBL" id="CP024176">
    <property type="protein sequence ID" value="ATQ83455.1"/>
    <property type="molecule type" value="Genomic_DNA"/>
</dbReference>
<proteinExistence type="predicted"/>
<dbReference type="AlphaFoldDB" id="A0AAD0ADW6"/>
<evidence type="ECO:0000256" key="2">
    <source>
        <dbReference type="ARBA" id="ARBA00022679"/>
    </source>
</evidence>
<dbReference type="PANTHER" id="PTHR22916:SF51">
    <property type="entry name" value="GLYCOSYLTRANSFERASE EPSH-RELATED"/>
    <property type="match status" value="1"/>
</dbReference>
<accession>A0AAD0ADW6</accession>
<dbReference type="InterPro" id="IPR001173">
    <property type="entry name" value="Glyco_trans_2-like"/>
</dbReference>